<dbReference type="InterPro" id="IPR003782">
    <property type="entry name" value="SCO1/SenC"/>
</dbReference>
<feature type="binding site" evidence="3">
    <location>
        <position position="80"/>
    </location>
    <ligand>
        <name>Cu cation</name>
        <dbReference type="ChEBI" id="CHEBI:23378"/>
    </ligand>
</feature>
<keyword evidence="2 3" id="KW-0186">Copper</keyword>
<name>A0A2T4Z6W0_9BACL</name>
<comment type="caution">
    <text evidence="6">The sequence shown here is derived from an EMBL/GenBank/DDBJ whole genome shotgun (WGS) entry which is preliminary data.</text>
</comment>
<dbReference type="EMBL" id="PZZP01000001">
    <property type="protein sequence ID" value="PTM57616.1"/>
    <property type="molecule type" value="Genomic_DNA"/>
</dbReference>
<dbReference type="PANTHER" id="PTHR12151:SF25">
    <property type="entry name" value="LINALOOL DEHYDRATASE_ISOMERASE DOMAIN-CONTAINING PROTEIN"/>
    <property type="match status" value="1"/>
</dbReference>
<evidence type="ECO:0000313" key="7">
    <source>
        <dbReference type="Proteomes" id="UP000241639"/>
    </source>
</evidence>
<feature type="binding site" evidence="3">
    <location>
        <position position="174"/>
    </location>
    <ligand>
        <name>Cu cation</name>
        <dbReference type="ChEBI" id="CHEBI:23378"/>
    </ligand>
</feature>
<keyword evidence="4" id="KW-1133">Transmembrane helix</keyword>
<dbReference type="Pfam" id="PF02630">
    <property type="entry name" value="SCO1-SenC"/>
    <property type="match status" value="1"/>
</dbReference>
<dbReference type="RefSeq" id="WP_107724502.1">
    <property type="nucleotide sequence ID" value="NZ_PZZP01000001.1"/>
</dbReference>
<feature type="transmembrane region" description="Helical" evidence="4">
    <location>
        <begin position="9"/>
        <end position="27"/>
    </location>
</feature>
<dbReference type="InterPro" id="IPR013766">
    <property type="entry name" value="Thioredoxin_domain"/>
</dbReference>
<reference evidence="6 7" key="1">
    <citation type="submission" date="2018-04" db="EMBL/GenBank/DDBJ databases">
        <title>Genomic Encyclopedia of Archaeal and Bacterial Type Strains, Phase II (KMG-II): from individual species to whole genera.</title>
        <authorList>
            <person name="Goeker M."/>
        </authorList>
    </citation>
    <scope>NUCLEOTIDE SEQUENCE [LARGE SCALE GENOMIC DNA]</scope>
    <source>
        <strain evidence="6 7">DSM 45169</strain>
    </source>
</reference>
<keyword evidence="4" id="KW-0812">Transmembrane</keyword>
<dbReference type="Proteomes" id="UP000241639">
    <property type="component" value="Unassembled WGS sequence"/>
</dbReference>
<dbReference type="GO" id="GO:0046872">
    <property type="term" value="F:metal ion binding"/>
    <property type="evidence" value="ECO:0007669"/>
    <property type="project" value="UniProtKB-KW"/>
</dbReference>
<dbReference type="AlphaFoldDB" id="A0A2T4Z6W0"/>
<dbReference type="PANTHER" id="PTHR12151">
    <property type="entry name" value="ELECTRON TRANSPORT PROTIN SCO1/SENC FAMILY MEMBER"/>
    <property type="match status" value="1"/>
</dbReference>
<dbReference type="Gene3D" id="3.40.30.10">
    <property type="entry name" value="Glutaredoxin"/>
    <property type="match status" value="1"/>
</dbReference>
<gene>
    <name evidence="6" type="ORF">C8J48_0166</name>
</gene>
<evidence type="ECO:0000256" key="2">
    <source>
        <dbReference type="ARBA" id="ARBA00023008"/>
    </source>
</evidence>
<dbReference type="SUPFAM" id="SSF52833">
    <property type="entry name" value="Thioredoxin-like"/>
    <property type="match status" value="1"/>
</dbReference>
<proteinExistence type="inferred from homology"/>
<evidence type="ECO:0000256" key="1">
    <source>
        <dbReference type="ARBA" id="ARBA00010996"/>
    </source>
</evidence>
<comment type="similarity">
    <text evidence="1">Belongs to the SCO1/2 family.</text>
</comment>
<dbReference type="PROSITE" id="PS51352">
    <property type="entry name" value="THIOREDOXIN_2"/>
    <property type="match status" value="1"/>
</dbReference>
<evidence type="ECO:0000256" key="4">
    <source>
        <dbReference type="SAM" id="Phobius"/>
    </source>
</evidence>
<keyword evidence="4" id="KW-0472">Membrane</keyword>
<organism evidence="6 7">
    <name type="scientific">Desmospora activa DSM 45169</name>
    <dbReference type="NCBI Taxonomy" id="1121389"/>
    <lineage>
        <taxon>Bacteria</taxon>
        <taxon>Bacillati</taxon>
        <taxon>Bacillota</taxon>
        <taxon>Bacilli</taxon>
        <taxon>Bacillales</taxon>
        <taxon>Thermoactinomycetaceae</taxon>
        <taxon>Desmospora</taxon>
    </lineage>
</organism>
<sequence>MKVGRERWSVWLALTAGVIVVGSWWWLDHVPQPITQPTSAVGINSEPIPEFTYTNQDGEAFGFSQLKGKVWIANIVFSRCPDVGSPMTANLTRIQEQLKEEGAEVELVSFSVDPLHDTPQVLKQYGNNLRADFSNWNFLTHDEPTVMHRFLQTSFQAPVEVTSLAGEEPLTIDHSTRLYVMDPTGRVITSYDGLQPDMDAIVRDVMALGGADGLMAKKQ</sequence>
<keyword evidence="7" id="KW-1185">Reference proteome</keyword>
<keyword evidence="3" id="KW-0479">Metal-binding</keyword>
<feature type="domain" description="Thioredoxin" evidence="5">
    <location>
        <begin position="42"/>
        <end position="210"/>
    </location>
</feature>
<evidence type="ECO:0000313" key="6">
    <source>
        <dbReference type="EMBL" id="PTM57616.1"/>
    </source>
</evidence>
<dbReference type="CDD" id="cd02968">
    <property type="entry name" value="SCO"/>
    <property type="match status" value="1"/>
</dbReference>
<accession>A0A2T4Z6W0</accession>
<protein>
    <submittedName>
        <fullName evidence="6">Protein SCO1/2</fullName>
    </submittedName>
</protein>
<dbReference type="InterPro" id="IPR036249">
    <property type="entry name" value="Thioredoxin-like_sf"/>
</dbReference>
<evidence type="ECO:0000256" key="3">
    <source>
        <dbReference type="PIRSR" id="PIRSR603782-1"/>
    </source>
</evidence>
<dbReference type="OrthoDB" id="9811998at2"/>
<evidence type="ECO:0000259" key="5">
    <source>
        <dbReference type="PROSITE" id="PS51352"/>
    </source>
</evidence>